<feature type="signal peptide" evidence="5">
    <location>
        <begin position="1"/>
        <end position="28"/>
    </location>
</feature>
<dbReference type="GO" id="GO:0006078">
    <property type="term" value="P:(1-&gt;6)-beta-D-glucan biosynthetic process"/>
    <property type="evidence" value="ECO:0007669"/>
    <property type="project" value="InterPro"/>
</dbReference>
<dbReference type="InterPro" id="IPR008659">
    <property type="entry name" value="Kre9/Knh1_C"/>
</dbReference>
<evidence type="ECO:0000256" key="4">
    <source>
        <dbReference type="SAM" id="MobiDB-lite"/>
    </source>
</evidence>
<protein>
    <submittedName>
        <fullName evidence="8">Uncharacterized protein</fullName>
    </submittedName>
</protein>
<feature type="chain" id="PRO_5009134124" evidence="5">
    <location>
        <begin position="29"/>
        <end position="265"/>
    </location>
</feature>
<dbReference type="AlphaFoldDB" id="A0A1E3Q815"/>
<dbReference type="PANTHER" id="PTHR28154">
    <property type="entry name" value="CELL WALL SYNTHESIS PROTEIN KNH1-RELATED"/>
    <property type="match status" value="1"/>
</dbReference>
<dbReference type="STRING" id="675824.A0A1E3Q815"/>
<dbReference type="EMBL" id="KV454293">
    <property type="protein sequence ID" value="ODQ73811.1"/>
    <property type="molecule type" value="Genomic_DNA"/>
</dbReference>
<organism evidence="8 9">
    <name type="scientific">Lipomyces starkeyi NRRL Y-11557</name>
    <dbReference type="NCBI Taxonomy" id="675824"/>
    <lineage>
        <taxon>Eukaryota</taxon>
        <taxon>Fungi</taxon>
        <taxon>Dikarya</taxon>
        <taxon>Ascomycota</taxon>
        <taxon>Saccharomycotina</taxon>
        <taxon>Lipomycetes</taxon>
        <taxon>Lipomycetales</taxon>
        <taxon>Lipomycetaceae</taxon>
        <taxon>Lipomyces</taxon>
    </lineage>
</organism>
<comment type="function">
    <text evidence="1">Involved in cell wall beta(1-&gt;6) glucan synthesis.</text>
</comment>
<dbReference type="OrthoDB" id="2432613at2759"/>
<name>A0A1E3Q815_LIPST</name>
<accession>A0A1E3Q815</accession>
<dbReference type="Pfam" id="PF05390">
    <property type="entry name" value="Kre9_KNH1_C"/>
    <property type="match status" value="1"/>
</dbReference>
<dbReference type="GO" id="GO:0005576">
    <property type="term" value="C:extracellular region"/>
    <property type="evidence" value="ECO:0007669"/>
    <property type="project" value="TreeGrafter"/>
</dbReference>
<keyword evidence="9" id="KW-1185">Reference proteome</keyword>
<gene>
    <name evidence="8" type="ORF">LIPSTDRAFT_70859</name>
</gene>
<dbReference type="InterPro" id="IPR018466">
    <property type="entry name" value="Kre9/Knh1-like_N"/>
</dbReference>
<sequence>MQTRLRRGIDQWSAVFLFLSTLISRVFADVQFLTPQAGVAYSAATAMTVTWQDSGTVPTFADLSTASLKLCGMSDSSTINCFSFLFQTQALSGFGGTYAATIPIAQAANGQYFLQMTSIIAAGGYVINYSDRFNLTGMTGTTEYVYIDNTDGPVRQYSPATTPTSSDLFLVSYPSQDGWTMKYAPMQPQPGTTVTASTASRQYPTSAISAIFKTNTMQPYAVTTTTLSWGYSWTSVINEASPQPDPSANGGSYEANQKKKKRWDD</sequence>
<feature type="domain" description="Yeast cell wall synthesis Kre9/Knh1-like N-terminal" evidence="7">
    <location>
        <begin position="34"/>
        <end position="135"/>
    </location>
</feature>
<keyword evidence="3 5" id="KW-0732">Signal</keyword>
<evidence type="ECO:0000259" key="6">
    <source>
        <dbReference type="Pfam" id="PF05390"/>
    </source>
</evidence>
<evidence type="ECO:0000256" key="5">
    <source>
        <dbReference type="SAM" id="SignalP"/>
    </source>
</evidence>
<evidence type="ECO:0000313" key="9">
    <source>
        <dbReference type="Proteomes" id="UP000094385"/>
    </source>
</evidence>
<evidence type="ECO:0000256" key="2">
    <source>
        <dbReference type="ARBA" id="ARBA00006816"/>
    </source>
</evidence>
<dbReference type="GO" id="GO:0031505">
    <property type="term" value="P:fungal-type cell wall organization"/>
    <property type="evidence" value="ECO:0007669"/>
    <property type="project" value="TreeGrafter"/>
</dbReference>
<dbReference type="InterPro" id="IPR045328">
    <property type="entry name" value="Kre9/Knh1"/>
</dbReference>
<dbReference type="Proteomes" id="UP000094385">
    <property type="component" value="Unassembled WGS sequence"/>
</dbReference>
<proteinExistence type="inferred from homology"/>
<evidence type="ECO:0000313" key="8">
    <source>
        <dbReference type="EMBL" id="ODQ73811.1"/>
    </source>
</evidence>
<reference evidence="8 9" key="1">
    <citation type="journal article" date="2016" name="Proc. Natl. Acad. Sci. U.S.A.">
        <title>Comparative genomics of biotechnologically important yeasts.</title>
        <authorList>
            <person name="Riley R."/>
            <person name="Haridas S."/>
            <person name="Wolfe K.H."/>
            <person name="Lopes M.R."/>
            <person name="Hittinger C.T."/>
            <person name="Goeker M."/>
            <person name="Salamov A.A."/>
            <person name="Wisecaver J.H."/>
            <person name="Long T.M."/>
            <person name="Calvey C.H."/>
            <person name="Aerts A.L."/>
            <person name="Barry K.W."/>
            <person name="Choi C."/>
            <person name="Clum A."/>
            <person name="Coughlan A.Y."/>
            <person name="Deshpande S."/>
            <person name="Douglass A.P."/>
            <person name="Hanson S.J."/>
            <person name="Klenk H.-P."/>
            <person name="LaButti K.M."/>
            <person name="Lapidus A."/>
            <person name="Lindquist E.A."/>
            <person name="Lipzen A.M."/>
            <person name="Meier-Kolthoff J.P."/>
            <person name="Ohm R.A."/>
            <person name="Otillar R.P."/>
            <person name="Pangilinan J.L."/>
            <person name="Peng Y."/>
            <person name="Rokas A."/>
            <person name="Rosa C.A."/>
            <person name="Scheuner C."/>
            <person name="Sibirny A.A."/>
            <person name="Slot J.C."/>
            <person name="Stielow J.B."/>
            <person name="Sun H."/>
            <person name="Kurtzman C.P."/>
            <person name="Blackwell M."/>
            <person name="Grigoriev I.V."/>
            <person name="Jeffries T.W."/>
        </authorList>
    </citation>
    <scope>NUCLEOTIDE SEQUENCE [LARGE SCALE GENOMIC DNA]</scope>
    <source>
        <strain evidence="8 9">NRRL Y-11557</strain>
    </source>
</reference>
<feature type="region of interest" description="Disordered" evidence="4">
    <location>
        <begin position="238"/>
        <end position="265"/>
    </location>
</feature>
<evidence type="ECO:0000259" key="7">
    <source>
        <dbReference type="Pfam" id="PF10342"/>
    </source>
</evidence>
<dbReference type="Pfam" id="PF10342">
    <property type="entry name" value="Kre9_KNH"/>
    <property type="match status" value="1"/>
</dbReference>
<dbReference type="GO" id="GO:0042546">
    <property type="term" value="P:cell wall biogenesis"/>
    <property type="evidence" value="ECO:0007669"/>
    <property type="project" value="InterPro"/>
</dbReference>
<evidence type="ECO:0000256" key="3">
    <source>
        <dbReference type="ARBA" id="ARBA00022729"/>
    </source>
</evidence>
<evidence type="ECO:0000256" key="1">
    <source>
        <dbReference type="ARBA" id="ARBA00004010"/>
    </source>
</evidence>
<dbReference type="PANTHER" id="PTHR28154:SF1">
    <property type="entry name" value="CELL WALL SYNTHESIS PROTEIN KNH1-RELATED"/>
    <property type="match status" value="1"/>
</dbReference>
<feature type="domain" description="Yeast cell wall synthesis Kre9/Knh1 C-terminal" evidence="6">
    <location>
        <begin position="166"/>
        <end position="261"/>
    </location>
</feature>
<comment type="similarity">
    <text evidence="2">Belongs to the KRE9/KNH1 family.</text>
</comment>